<feature type="chain" id="PRO_5012869230" description="Dicarboxylate transport domain-containing protein" evidence="1">
    <location>
        <begin position="27"/>
        <end position="704"/>
    </location>
</feature>
<name>A0A1X7DKJ0_9BACT</name>
<reference evidence="3" key="1">
    <citation type="submission" date="2017-04" db="EMBL/GenBank/DDBJ databases">
        <authorList>
            <person name="Varghese N."/>
            <person name="Submissions S."/>
        </authorList>
    </citation>
    <scope>NUCLEOTIDE SEQUENCE [LARGE SCALE GENOMIC DNA]</scope>
    <source>
        <strain evidence="3">K3S</strain>
    </source>
</reference>
<evidence type="ECO:0000256" key="1">
    <source>
        <dbReference type="SAM" id="SignalP"/>
    </source>
</evidence>
<dbReference type="OrthoDB" id="5386349at2"/>
<keyword evidence="3" id="KW-1185">Reference proteome</keyword>
<dbReference type="RefSeq" id="WP_085101726.1">
    <property type="nucleotide sequence ID" value="NZ_FWZU01000003.1"/>
</dbReference>
<keyword evidence="1" id="KW-0732">Signal</keyword>
<gene>
    <name evidence="2" type="ORF">SAMN06295933_1999</name>
</gene>
<evidence type="ECO:0000313" key="2">
    <source>
        <dbReference type="EMBL" id="SMF16903.1"/>
    </source>
</evidence>
<evidence type="ECO:0008006" key="4">
    <source>
        <dbReference type="Google" id="ProtNLM"/>
    </source>
</evidence>
<protein>
    <recommendedName>
        <fullName evidence="4">Dicarboxylate transport domain-containing protein</fullName>
    </recommendedName>
</protein>
<dbReference type="EMBL" id="FWZU01000003">
    <property type="protein sequence ID" value="SMF16903.1"/>
    <property type="molecule type" value="Genomic_DNA"/>
</dbReference>
<dbReference type="AlphaFoldDB" id="A0A1X7DKJ0"/>
<evidence type="ECO:0000313" key="3">
    <source>
        <dbReference type="Proteomes" id="UP000192906"/>
    </source>
</evidence>
<feature type="signal peptide" evidence="1">
    <location>
        <begin position="1"/>
        <end position="26"/>
    </location>
</feature>
<sequence>MNRRLLPLIIVALLVMATALPNNAYADKLRTFGVHWQFAVNMVQAGLSGILTGNLEHVKNNNFRFSGEFVAEKSPLKVGKIKIITDIRLGDGSVYFNDSQIRITKLGISVPALEILNPDISIKGSGRFITGTGAAEFKNLSIAVGNLPLINTDLNYLPDSDGTLSLKIIDPLPLLQIIAAKFLKGVGTDWEKQGQVDLSLILRKINSTPESIALLDFKELSVASPDGLYLIDKFSGSLEGSAPIGKSQIKAALQIDSGEALFNTVYLNMNKHPLKATLLSTMADKSGKISSQIDTQWAGMGNLAATALIKKTEKTFAYSGNANIQIPVLAAPFKTFAVEPFSLGKLSANGSLGVACSFKGNSANTVLTGKINLANGEFNSPSITSKSITANLPFSASLDQNMLPKIDKDLANPQQGLISIGSLNTDKLTLSDFNIPLTLSSNKAVFDRLSTIPLGGGTIQLSDLVVENPFSSDFTLHGKMNAHEINMLPLSPPSLPVDGKIGGKLEFWLLKKYLSTSGNLSGEVYGGKITISEIFADNPFAKSRQYGADFKIRNLKIQPLSEALDIGRITGRINLDLKDLVIAYDQPAKFKLRIITIPDPDSNQAISLKAVNTLSVIGTGSGLTGVGVGMFSEFFKEFSYDGIGLECTLDHDLFIIRGLIREDGIEYIIKKPLLFGINVINSNPKNLISFSDMLKRLKRISGSR</sequence>
<organism evidence="2 3">
    <name type="scientific">Desulfovibrio gilichinskyi</name>
    <dbReference type="NCBI Taxonomy" id="1519643"/>
    <lineage>
        <taxon>Bacteria</taxon>
        <taxon>Pseudomonadati</taxon>
        <taxon>Thermodesulfobacteriota</taxon>
        <taxon>Desulfovibrionia</taxon>
        <taxon>Desulfovibrionales</taxon>
        <taxon>Desulfovibrionaceae</taxon>
        <taxon>Desulfovibrio</taxon>
    </lineage>
</organism>
<dbReference type="STRING" id="1519643.SAMN06295933_1999"/>
<accession>A0A1X7DKJ0</accession>
<dbReference type="Proteomes" id="UP000192906">
    <property type="component" value="Unassembled WGS sequence"/>
</dbReference>
<proteinExistence type="predicted"/>